<evidence type="ECO:0000259" key="2">
    <source>
        <dbReference type="Pfam" id="PF02719"/>
    </source>
</evidence>
<feature type="domain" description="Polysaccharide biosynthesis protein CapD-like" evidence="2">
    <location>
        <begin position="6"/>
        <end position="277"/>
    </location>
</feature>
<sequence>MEAISVLITGGTGSFGNAAVEYLLPSNDIKKIIIFSRDEFKQNQMHRKFGNFPGGKMRFFIGDVRDSVRLSQAMKDVDLVIHAAAMKQVPTCEYNPLEAVKTNILGSQNVISAAIARKVPKVILLSSDKAVSPINLYGKTKAVAESLFIDANGWGDKKTIFSVVRYGNILASRGSVIDEFRRQVEKGDTLFITDKRMTRFWWILYDAIEFAMCASWAMTGGEIYVPPIQAASLKTLAGHFCSYCRVREEGIRPGEKLHEILIAPDEIRRTTNDSWAYVIYPENEFFEHSSCGVGSKVEDDFSYCSNDEKRQMTSEQLEVLFERTGIDVKGGRE</sequence>
<gene>
    <name evidence="3" type="ORF">MM415B03508_0010</name>
</gene>
<proteinExistence type="inferred from homology"/>
<comment type="similarity">
    <text evidence="1">Belongs to the polysaccharide synthase family.</text>
</comment>
<dbReference type="AlphaFoldDB" id="A0A6M3LCZ0"/>
<reference evidence="3" key="1">
    <citation type="submission" date="2020-03" db="EMBL/GenBank/DDBJ databases">
        <title>The deep terrestrial virosphere.</title>
        <authorList>
            <person name="Holmfeldt K."/>
            <person name="Nilsson E."/>
            <person name="Simone D."/>
            <person name="Lopez-Fernandez M."/>
            <person name="Wu X."/>
            <person name="de Brujin I."/>
            <person name="Lundin D."/>
            <person name="Andersson A."/>
            <person name="Bertilsson S."/>
            <person name="Dopson M."/>
        </authorList>
    </citation>
    <scope>NUCLEOTIDE SEQUENCE</scope>
    <source>
        <strain evidence="3">MM415B03508</strain>
    </source>
</reference>
<dbReference type="EMBL" id="MT142951">
    <property type="protein sequence ID" value="QJA90968.1"/>
    <property type="molecule type" value="Genomic_DNA"/>
</dbReference>
<dbReference type="InterPro" id="IPR051203">
    <property type="entry name" value="Polysaccharide_Synthase-Rel"/>
</dbReference>
<dbReference type="Pfam" id="PF02719">
    <property type="entry name" value="Polysacc_synt_2"/>
    <property type="match status" value="1"/>
</dbReference>
<dbReference type="Gene3D" id="3.40.50.720">
    <property type="entry name" value="NAD(P)-binding Rossmann-like Domain"/>
    <property type="match status" value="1"/>
</dbReference>
<evidence type="ECO:0000313" key="3">
    <source>
        <dbReference type="EMBL" id="QJA90968.1"/>
    </source>
</evidence>
<dbReference type="PANTHER" id="PTHR43318">
    <property type="entry name" value="UDP-N-ACETYLGLUCOSAMINE 4,6-DEHYDRATASE"/>
    <property type="match status" value="1"/>
</dbReference>
<organism evidence="3">
    <name type="scientific">viral metagenome</name>
    <dbReference type="NCBI Taxonomy" id="1070528"/>
    <lineage>
        <taxon>unclassified sequences</taxon>
        <taxon>metagenomes</taxon>
        <taxon>organismal metagenomes</taxon>
    </lineage>
</organism>
<name>A0A6M3LCZ0_9ZZZZ</name>
<accession>A0A6M3LCZ0</accession>
<dbReference type="InterPro" id="IPR003869">
    <property type="entry name" value="Polysac_CapD-like"/>
</dbReference>
<dbReference type="PANTHER" id="PTHR43318:SF2">
    <property type="entry name" value="UDP-N-ACETYLGLUCOSAMINE 4,6-DEHYDRATASE (INVERTING)"/>
    <property type="match status" value="1"/>
</dbReference>
<dbReference type="InterPro" id="IPR036291">
    <property type="entry name" value="NAD(P)-bd_dom_sf"/>
</dbReference>
<protein>
    <submittedName>
        <fullName evidence="3">Putative polysaccharide biosynthesis protein</fullName>
    </submittedName>
</protein>
<evidence type="ECO:0000256" key="1">
    <source>
        <dbReference type="ARBA" id="ARBA00007430"/>
    </source>
</evidence>
<dbReference type="SUPFAM" id="SSF51735">
    <property type="entry name" value="NAD(P)-binding Rossmann-fold domains"/>
    <property type="match status" value="1"/>
</dbReference>